<proteinExistence type="predicted"/>
<reference evidence="1 2" key="1">
    <citation type="journal article" date="2024" name="Microbiol. Immunol.">
        <title>Discovery of a novel spotted fever group Rickettsia, 'Candidatus Rickettsia kedanie,' in unfed larval chigger mites, Leptotrombidium scutellare.</title>
        <authorList>
            <person name="Ogawa M."/>
            <person name="Matsutani M."/>
            <person name="Katayama T."/>
            <person name="Takada N."/>
            <person name="Noda S."/>
            <person name="Takahashi M."/>
            <person name="Kageyama D."/>
            <person name="Hanaoka N."/>
            <person name="Ebihara H."/>
        </authorList>
    </citation>
    <scope>NUCLEOTIDE SEQUENCE [LARGE SCALE GENOMIC DNA]</scope>
    <source>
        <strain evidence="1 2">KNCP2-13</strain>
    </source>
</reference>
<comment type="caution">
    <text evidence="1">The sequence shown here is derived from an EMBL/GenBank/DDBJ whole genome shotgun (WGS) entry which is preliminary data.</text>
</comment>
<name>A0ABP9TRT6_9RICK</name>
<dbReference type="Pfam" id="PF05258">
    <property type="entry name" value="DciA"/>
    <property type="match status" value="1"/>
</dbReference>
<dbReference type="InterPro" id="IPR016507">
    <property type="entry name" value="UCP007061"/>
</dbReference>
<dbReference type="RefSeq" id="WP_412707667.1">
    <property type="nucleotide sequence ID" value="NZ_BAABMM010000012.1"/>
</dbReference>
<accession>A0ABP9TRT6</accession>
<dbReference type="PIRSF" id="PIRSF007061">
    <property type="entry name" value="UCP007061"/>
    <property type="match status" value="1"/>
</dbReference>
<dbReference type="InterPro" id="IPR007922">
    <property type="entry name" value="DciA-like"/>
</dbReference>
<protein>
    <submittedName>
        <fullName evidence="1">DciA family protein</fullName>
    </submittedName>
</protein>
<dbReference type="Proteomes" id="UP001628124">
    <property type="component" value="Unassembled WGS sequence"/>
</dbReference>
<organism evidence="1 2">
    <name type="scientific">Candidatus Rickettsia kedanie</name>
    <dbReference type="NCBI Taxonomy" id="3115352"/>
    <lineage>
        <taxon>Bacteria</taxon>
        <taxon>Pseudomonadati</taxon>
        <taxon>Pseudomonadota</taxon>
        <taxon>Alphaproteobacteria</taxon>
        <taxon>Rickettsiales</taxon>
        <taxon>Rickettsiaceae</taxon>
        <taxon>Rickettsieae</taxon>
        <taxon>Rickettsia</taxon>
        <taxon>spotted fever group</taxon>
    </lineage>
</organism>
<keyword evidence="2" id="KW-1185">Reference proteome</keyword>
<gene>
    <name evidence="1" type="ORF">KNCP2_02590</name>
</gene>
<evidence type="ECO:0000313" key="2">
    <source>
        <dbReference type="Proteomes" id="UP001628124"/>
    </source>
</evidence>
<sequence>MKLIKEDIDKIVRRIFSKQHPLLPAIIINWNKIVGFNFSNKALPLKITTYTYKKQKINTLFIQAEDNTIAAELPYYQDIILERIKIYLGFAAIHKMNVTFYKEKSKIG</sequence>
<evidence type="ECO:0000313" key="1">
    <source>
        <dbReference type="EMBL" id="GAA5251971.1"/>
    </source>
</evidence>
<dbReference type="EMBL" id="BAABMM010000012">
    <property type="protein sequence ID" value="GAA5251971.1"/>
    <property type="molecule type" value="Genomic_DNA"/>
</dbReference>